<evidence type="ECO:0000313" key="3">
    <source>
        <dbReference type="Proteomes" id="UP001617511"/>
    </source>
</evidence>
<dbReference type="EMBL" id="JBIVGG010000022">
    <property type="protein sequence ID" value="MFJ4084930.1"/>
    <property type="molecule type" value="Genomic_DNA"/>
</dbReference>
<feature type="region of interest" description="Disordered" evidence="1">
    <location>
        <begin position="59"/>
        <end position="80"/>
    </location>
</feature>
<dbReference type="Proteomes" id="UP001617511">
    <property type="component" value="Unassembled WGS sequence"/>
</dbReference>
<feature type="compositionally biased region" description="Basic and acidic residues" evidence="1">
    <location>
        <begin position="63"/>
        <end position="80"/>
    </location>
</feature>
<protein>
    <submittedName>
        <fullName evidence="2">Uncharacterized protein</fullName>
    </submittedName>
</protein>
<sequence length="80" mass="8775">MAQVRVMSDDDGEVTALLDVLMPLLQAHPAFVPSGTRALGKRGTGERVVFELLLANQEGHQVTVERTDRPDPGRRELPGR</sequence>
<evidence type="ECO:0000313" key="2">
    <source>
        <dbReference type="EMBL" id="MFJ4084930.1"/>
    </source>
</evidence>
<organism evidence="2 3">
    <name type="scientific">Streptomyces iakyrus</name>
    <dbReference type="NCBI Taxonomy" id="68219"/>
    <lineage>
        <taxon>Bacteria</taxon>
        <taxon>Bacillati</taxon>
        <taxon>Actinomycetota</taxon>
        <taxon>Actinomycetes</taxon>
        <taxon>Kitasatosporales</taxon>
        <taxon>Streptomycetaceae</taxon>
        <taxon>Streptomyces</taxon>
    </lineage>
</organism>
<accession>A0ABW8FS64</accession>
<evidence type="ECO:0000256" key="1">
    <source>
        <dbReference type="SAM" id="MobiDB-lite"/>
    </source>
</evidence>
<gene>
    <name evidence="2" type="ORF">ACIP2Z_39055</name>
</gene>
<proteinExistence type="predicted"/>
<comment type="caution">
    <text evidence="2">The sequence shown here is derived from an EMBL/GenBank/DDBJ whole genome shotgun (WGS) entry which is preliminary data.</text>
</comment>
<name>A0ABW8FS64_9ACTN</name>
<dbReference type="RefSeq" id="WP_402076284.1">
    <property type="nucleotide sequence ID" value="NZ_JBIVGG010000022.1"/>
</dbReference>
<keyword evidence="3" id="KW-1185">Reference proteome</keyword>
<reference evidence="2 3" key="1">
    <citation type="submission" date="2024-10" db="EMBL/GenBank/DDBJ databases">
        <title>The Natural Products Discovery Center: Release of the First 8490 Sequenced Strains for Exploring Actinobacteria Biosynthetic Diversity.</title>
        <authorList>
            <person name="Kalkreuter E."/>
            <person name="Kautsar S.A."/>
            <person name="Yang D."/>
            <person name="Bader C.D."/>
            <person name="Teijaro C.N."/>
            <person name="Fluegel L."/>
            <person name="Davis C.M."/>
            <person name="Simpson J.R."/>
            <person name="Lauterbach L."/>
            <person name="Steele A.D."/>
            <person name="Gui C."/>
            <person name="Meng S."/>
            <person name="Li G."/>
            <person name="Viehrig K."/>
            <person name="Ye F."/>
            <person name="Su P."/>
            <person name="Kiefer A.F."/>
            <person name="Nichols A."/>
            <person name="Cepeda A.J."/>
            <person name="Yan W."/>
            <person name="Fan B."/>
            <person name="Jiang Y."/>
            <person name="Adhikari A."/>
            <person name="Zheng C.-J."/>
            <person name="Schuster L."/>
            <person name="Cowan T.M."/>
            <person name="Smanski M.J."/>
            <person name="Chevrette M.G."/>
            <person name="De Carvalho L.P.S."/>
            <person name="Shen B."/>
        </authorList>
    </citation>
    <scope>NUCLEOTIDE SEQUENCE [LARGE SCALE GENOMIC DNA]</scope>
    <source>
        <strain evidence="2 3">NPDC089932</strain>
    </source>
</reference>